<feature type="region of interest" description="Disordered" evidence="1">
    <location>
        <begin position="33"/>
        <end position="78"/>
    </location>
</feature>
<keyword evidence="3" id="KW-1185">Reference proteome</keyword>
<reference evidence="2" key="1">
    <citation type="journal article" date="2020" name="Nat. Commun.">
        <title>Large-scale genome sequencing of mycorrhizal fungi provides insights into the early evolution of symbiotic traits.</title>
        <authorList>
            <person name="Miyauchi S."/>
            <person name="Kiss E."/>
            <person name="Kuo A."/>
            <person name="Drula E."/>
            <person name="Kohler A."/>
            <person name="Sanchez-Garcia M."/>
            <person name="Morin E."/>
            <person name="Andreopoulos B."/>
            <person name="Barry K.W."/>
            <person name="Bonito G."/>
            <person name="Buee M."/>
            <person name="Carver A."/>
            <person name="Chen C."/>
            <person name="Cichocki N."/>
            <person name="Clum A."/>
            <person name="Culley D."/>
            <person name="Crous P.W."/>
            <person name="Fauchery L."/>
            <person name="Girlanda M."/>
            <person name="Hayes R.D."/>
            <person name="Keri Z."/>
            <person name="LaButti K."/>
            <person name="Lipzen A."/>
            <person name="Lombard V."/>
            <person name="Magnuson J."/>
            <person name="Maillard F."/>
            <person name="Murat C."/>
            <person name="Nolan M."/>
            <person name="Ohm R.A."/>
            <person name="Pangilinan J."/>
            <person name="Pereira M.F."/>
            <person name="Perotto S."/>
            <person name="Peter M."/>
            <person name="Pfister S."/>
            <person name="Riley R."/>
            <person name="Sitrit Y."/>
            <person name="Stielow J.B."/>
            <person name="Szollosi G."/>
            <person name="Zifcakova L."/>
            <person name="Stursova M."/>
            <person name="Spatafora J.W."/>
            <person name="Tedersoo L."/>
            <person name="Vaario L.M."/>
            <person name="Yamada A."/>
            <person name="Yan M."/>
            <person name="Wang P."/>
            <person name="Xu J."/>
            <person name="Bruns T."/>
            <person name="Baldrian P."/>
            <person name="Vilgalys R."/>
            <person name="Dunand C."/>
            <person name="Henrissat B."/>
            <person name="Grigoriev I.V."/>
            <person name="Hibbett D."/>
            <person name="Nagy L.G."/>
            <person name="Martin F.M."/>
        </authorList>
    </citation>
    <scope>NUCLEOTIDE SEQUENCE</scope>
    <source>
        <strain evidence="2">UP504</strain>
    </source>
</reference>
<dbReference type="AlphaFoldDB" id="A0A9P6AJY4"/>
<organism evidence="2 3">
    <name type="scientific">Hydnum rufescens UP504</name>
    <dbReference type="NCBI Taxonomy" id="1448309"/>
    <lineage>
        <taxon>Eukaryota</taxon>
        <taxon>Fungi</taxon>
        <taxon>Dikarya</taxon>
        <taxon>Basidiomycota</taxon>
        <taxon>Agaricomycotina</taxon>
        <taxon>Agaricomycetes</taxon>
        <taxon>Cantharellales</taxon>
        <taxon>Hydnaceae</taxon>
        <taxon>Hydnum</taxon>
    </lineage>
</organism>
<accession>A0A9P6AJY4</accession>
<name>A0A9P6AJY4_9AGAM</name>
<proteinExistence type="predicted"/>
<gene>
    <name evidence="2" type="ORF">BS47DRAFT_1366824</name>
</gene>
<evidence type="ECO:0000256" key="1">
    <source>
        <dbReference type="SAM" id="MobiDB-lite"/>
    </source>
</evidence>
<evidence type="ECO:0000313" key="2">
    <source>
        <dbReference type="EMBL" id="KAF9507230.1"/>
    </source>
</evidence>
<dbReference type="Proteomes" id="UP000886523">
    <property type="component" value="Unassembled WGS sequence"/>
</dbReference>
<protein>
    <submittedName>
        <fullName evidence="2">Uncharacterized protein</fullName>
    </submittedName>
</protein>
<sequence length="171" mass="18461">MMEDGGNVSIPAIDGDGDVMMQDGASVAATTLSSGAAMRSSHITPTKSSGGRHKRGSGQGTGKWREQGQGQGTMRGYTQNQLHLRDFGSQGEFSPASADVVVGENPKTLHQPLTWADQKGNTEPALPTPLENPYMGVKDYDTWSNQCKNEFLKDMDEYKVDPTTKPFPVVK</sequence>
<evidence type="ECO:0000313" key="3">
    <source>
        <dbReference type="Proteomes" id="UP000886523"/>
    </source>
</evidence>
<comment type="caution">
    <text evidence="2">The sequence shown here is derived from an EMBL/GenBank/DDBJ whole genome shotgun (WGS) entry which is preliminary data.</text>
</comment>
<dbReference type="EMBL" id="MU129088">
    <property type="protein sequence ID" value="KAF9507230.1"/>
    <property type="molecule type" value="Genomic_DNA"/>
</dbReference>